<feature type="transmembrane region" description="Helical" evidence="1">
    <location>
        <begin position="44"/>
        <end position="69"/>
    </location>
</feature>
<dbReference type="Gene3D" id="1.10.1760.20">
    <property type="match status" value="2"/>
</dbReference>
<dbReference type="PANTHER" id="PTHR37815">
    <property type="entry name" value="UPF0397 PROTEIN BC_2624-RELATED"/>
    <property type="match status" value="1"/>
</dbReference>
<gene>
    <name evidence="2" type="ORF">ENP55_03930</name>
</gene>
<dbReference type="PANTHER" id="PTHR37815:SF3">
    <property type="entry name" value="UPF0397 PROTEIN SPR0429"/>
    <property type="match status" value="1"/>
</dbReference>
<sequence>MSAQPTGARRIINIVVFTVLVYSATVVLQIYQPVTGGYFNLGESMIYLAALLTEPIVAAFAGGVGAALADISTGYGLFAPGTLVIKFVEGYVAGYLVKRFGKVYKAYYSMLVGGSLTAGLLLFGIFFYAGEVYLGPEEWAGIPIETPILNIPVWAWIVIAFVMGGLATYGLSRNIVNFFESIALLIGGMLMVTGYFLYEYFVSNPLTGRPPINAVFEVPVNVGQALVGVAVSIPVASWLRKAGFFEKE</sequence>
<feature type="transmembrane region" description="Helical" evidence="1">
    <location>
        <begin position="149"/>
        <end position="171"/>
    </location>
</feature>
<evidence type="ECO:0008006" key="3">
    <source>
        <dbReference type="Google" id="ProtNLM"/>
    </source>
</evidence>
<proteinExistence type="predicted"/>
<keyword evidence="1" id="KW-0472">Membrane</keyword>
<accession>A0A7C2BKI2</accession>
<feature type="transmembrane region" description="Helical" evidence="1">
    <location>
        <begin position="12"/>
        <end position="32"/>
    </location>
</feature>
<feature type="transmembrane region" description="Helical" evidence="1">
    <location>
        <begin position="106"/>
        <end position="129"/>
    </location>
</feature>
<dbReference type="GO" id="GO:0016020">
    <property type="term" value="C:membrane"/>
    <property type="evidence" value="ECO:0007669"/>
    <property type="project" value="InterPro"/>
</dbReference>
<feature type="transmembrane region" description="Helical" evidence="1">
    <location>
        <begin position="178"/>
        <end position="198"/>
    </location>
</feature>
<dbReference type="Pfam" id="PF07155">
    <property type="entry name" value="ECF-ribofla_trS"/>
    <property type="match status" value="1"/>
</dbReference>
<keyword evidence="1" id="KW-1133">Transmembrane helix</keyword>
<name>A0A7C2BKI2_9CREN</name>
<dbReference type="EMBL" id="DSJT01000023">
    <property type="protein sequence ID" value="HEF87432.1"/>
    <property type="molecule type" value="Genomic_DNA"/>
</dbReference>
<protein>
    <recommendedName>
        <fullName evidence="3">ECF transporter S component</fullName>
    </recommendedName>
</protein>
<evidence type="ECO:0000313" key="2">
    <source>
        <dbReference type="EMBL" id="HEF87432.1"/>
    </source>
</evidence>
<comment type="caution">
    <text evidence="2">The sequence shown here is derived from an EMBL/GenBank/DDBJ whole genome shotgun (WGS) entry which is preliminary data.</text>
</comment>
<keyword evidence="1" id="KW-0812">Transmembrane</keyword>
<reference evidence="2" key="1">
    <citation type="journal article" date="2020" name="mSystems">
        <title>Genome- and Community-Level Interaction Insights into Carbon Utilization and Element Cycling Functions of Hydrothermarchaeota in Hydrothermal Sediment.</title>
        <authorList>
            <person name="Zhou Z."/>
            <person name="Liu Y."/>
            <person name="Xu W."/>
            <person name="Pan J."/>
            <person name="Luo Z.H."/>
            <person name="Li M."/>
        </authorList>
    </citation>
    <scope>NUCLEOTIDE SEQUENCE [LARGE SCALE GENOMIC DNA]</scope>
    <source>
        <strain evidence="2">SpSt-23</strain>
    </source>
</reference>
<dbReference type="InterPro" id="IPR009825">
    <property type="entry name" value="ECF_substrate-spec-like"/>
</dbReference>
<organism evidence="2">
    <name type="scientific">Thermosphaera aggregans</name>
    <dbReference type="NCBI Taxonomy" id="54254"/>
    <lineage>
        <taxon>Archaea</taxon>
        <taxon>Thermoproteota</taxon>
        <taxon>Thermoprotei</taxon>
        <taxon>Desulfurococcales</taxon>
        <taxon>Desulfurococcaceae</taxon>
        <taxon>Thermosphaera</taxon>
    </lineage>
</organism>
<feature type="transmembrane region" description="Helical" evidence="1">
    <location>
        <begin position="218"/>
        <end position="239"/>
    </location>
</feature>
<evidence type="ECO:0000256" key="1">
    <source>
        <dbReference type="SAM" id="Phobius"/>
    </source>
</evidence>
<dbReference type="AlphaFoldDB" id="A0A7C2BKI2"/>